<comment type="similarity">
    <text evidence="1">Belongs to the pseudouridine synthase RluA family.</text>
</comment>
<keyword evidence="2" id="KW-0698">rRNA processing</keyword>
<evidence type="ECO:0000313" key="18">
    <source>
        <dbReference type="Proteomes" id="UP000294841"/>
    </source>
</evidence>
<comment type="caution">
    <text evidence="17">The sequence shown here is derived from an EMBL/GenBank/DDBJ whole genome shotgun (WGS) entry which is preliminary data.</text>
</comment>
<dbReference type="PANTHER" id="PTHR21600">
    <property type="entry name" value="MITOCHONDRIAL RNA PSEUDOURIDINE SYNTHASE"/>
    <property type="match status" value="1"/>
</dbReference>
<keyword evidence="18" id="KW-1185">Reference proteome</keyword>
<name>A0A4R2N297_9PAST</name>
<dbReference type="AlphaFoldDB" id="A0A4R2N297"/>
<dbReference type="OrthoDB" id="9807829at2"/>
<evidence type="ECO:0000256" key="2">
    <source>
        <dbReference type="ARBA" id="ARBA00022552"/>
    </source>
</evidence>
<evidence type="ECO:0000256" key="3">
    <source>
        <dbReference type="ARBA" id="ARBA00022694"/>
    </source>
</evidence>
<dbReference type="Proteomes" id="UP000294841">
    <property type="component" value="Unassembled WGS sequence"/>
</dbReference>
<keyword evidence="3" id="KW-0819">tRNA processing</keyword>
<dbReference type="InterPro" id="IPR020103">
    <property type="entry name" value="PsdUridine_synth_cat_dom_sf"/>
</dbReference>
<evidence type="ECO:0000256" key="8">
    <source>
        <dbReference type="ARBA" id="ARBA00038944"/>
    </source>
</evidence>
<dbReference type="GO" id="GO:0160151">
    <property type="term" value="F:tRNA pseudouridine(32) synthase activity"/>
    <property type="evidence" value="ECO:0007669"/>
    <property type="project" value="UniProtKB-EC"/>
</dbReference>
<dbReference type="GO" id="GO:0000455">
    <property type="term" value="P:enzyme-directed rRNA pseudouridine synthesis"/>
    <property type="evidence" value="ECO:0007669"/>
    <property type="project" value="TreeGrafter"/>
</dbReference>
<comment type="catalytic activity">
    <reaction evidence="6">
        <text>uridine(746) in 23S rRNA = pseudouridine(746) in 23S rRNA</text>
        <dbReference type="Rhea" id="RHEA:42548"/>
        <dbReference type="Rhea" id="RHEA-COMP:10109"/>
        <dbReference type="Rhea" id="RHEA-COMP:10110"/>
        <dbReference type="ChEBI" id="CHEBI:65314"/>
        <dbReference type="ChEBI" id="CHEBI:65315"/>
        <dbReference type="EC" id="5.4.99.29"/>
    </reaction>
</comment>
<dbReference type="SUPFAM" id="SSF55120">
    <property type="entry name" value="Pseudouridine synthase"/>
    <property type="match status" value="1"/>
</dbReference>
<evidence type="ECO:0000256" key="13">
    <source>
        <dbReference type="ARBA" id="ARBA00042844"/>
    </source>
</evidence>
<dbReference type="Gene3D" id="3.30.2350.10">
    <property type="entry name" value="Pseudouridine synthase"/>
    <property type="match status" value="1"/>
</dbReference>
<feature type="domain" description="Pseudouridine synthase RsuA/RluA-like" evidence="16">
    <location>
        <begin position="22"/>
        <end position="169"/>
    </location>
</feature>
<evidence type="ECO:0000256" key="7">
    <source>
        <dbReference type="ARBA" id="ARBA00037305"/>
    </source>
</evidence>
<proteinExistence type="inferred from homology"/>
<dbReference type="GO" id="GO:0003723">
    <property type="term" value="F:RNA binding"/>
    <property type="evidence" value="ECO:0007669"/>
    <property type="project" value="InterPro"/>
</dbReference>
<dbReference type="GO" id="GO:0008033">
    <property type="term" value="P:tRNA processing"/>
    <property type="evidence" value="ECO:0007669"/>
    <property type="project" value="UniProtKB-KW"/>
</dbReference>
<organism evidence="17 18">
    <name type="scientific">Bisgaardia hudsonensis</name>
    <dbReference type="NCBI Taxonomy" id="109472"/>
    <lineage>
        <taxon>Bacteria</taxon>
        <taxon>Pseudomonadati</taxon>
        <taxon>Pseudomonadota</taxon>
        <taxon>Gammaproteobacteria</taxon>
        <taxon>Pasteurellales</taxon>
        <taxon>Pasteurellaceae</taxon>
        <taxon>Bisgaardia</taxon>
    </lineage>
</organism>
<evidence type="ECO:0000259" key="16">
    <source>
        <dbReference type="Pfam" id="PF00849"/>
    </source>
</evidence>
<dbReference type="PANTHER" id="PTHR21600:SF91">
    <property type="entry name" value="DUAL-SPECIFICITY RNA PSEUDOURIDINE SYNTHASE RLUA"/>
    <property type="match status" value="1"/>
</dbReference>
<evidence type="ECO:0000256" key="6">
    <source>
        <dbReference type="ARBA" id="ARBA00036916"/>
    </source>
</evidence>
<evidence type="ECO:0000256" key="9">
    <source>
        <dbReference type="ARBA" id="ARBA00038945"/>
    </source>
</evidence>
<dbReference type="NCBIfam" id="NF007543">
    <property type="entry name" value="PRK10158.1"/>
    <property type="match status" value="1"/>
</dbReference>
<dbReference type="EC" id="5.4.99.29" evidence="9"/>
<dbReference type="EC" id="5.4.99.28" evidence="8"/>
<comment type="function">
    <text evidence="7">Dual specificity enzyme that catalyzes the synthesis of pseudouridine from uracil-746 in 23S ribosomal RNA and from uracil-32 in the anticodon stem and loop of transfer RNAs.</text>
</comment>
<gene>
    <name evidence="17" type="ORF">EV697_10163</name>
</gene>
<dbReference type="InterPro" id="IPR006145">
    <property type="entry name" value="PsdUridine_synth_RsuA/RluA"/>
</dbReference>
<evidence type="ECO:0000313" key="17">
    <source>
        <dbReference type="EMBL" id="TCP13947.1"/>
    </source>
</evidence>
<evidence type="ECO:0000256" key="14">
    <source>
        <dbReference type="ARBA" id="ARBA00042883"/>
    </source>
</evidence>
<accession>A0A4R2N297</accession>
<dbReference type="InterPro" id="IPR050188">
    <property type="entry name" value="RluA_PseudoU_synthase"/>
</dbReference>
<dbReference type="EMBL" id="SLXI01000001">
    <property type="protein sequence ID" value="TCP13947.1"/>
    <property type="molecule type" value="Genomic_DNA"/>
</dbReference>
<comment type="catalytic activity">
    <reaction evidence="5">
        <text>uridine(32) in tRNA = pseudouridine(32) in tRNA</text>
        <dbReference type="Rhea" id="RHEA:42544"/>
        <dbReference type="Rhea" id="RHEA-COMP:10107"/>
        <dbReference type="Rhea" id="RHEA-COMP:10108"/>
        <dbReference type="ChEBI" id="CHEBI:65314"/>
        <dbReference type="ChEBI" id="CHEBI:65315"/>
        <dbReference type="EC" id="5.4.99.28"/>
    </reaction>
</comment>
<evidence type="ECO:0000256" key="12">
    <source>
        <dbReference type="ARBA" id="ARBA00042372"/>
    </source>
</evidence>
<dbReference type="PROSITE" id="PS01129">
    <property type="entry name" value="PSI_RLU"/>
    <property type="match status" value="1"/>
</dbReference>
<sequence>MALIEYNPPQTPYLDIIYHDNHIMVINKPSGLLSVSGSKPKYYDSAMSRIKDKYGFCEPAHRLDMATSGILLFAMSKLADRELKRQFREREPKKYYRALIWGHLKEDRGTVDLPLICDWENRPRQRICFQNGKSAVTNFEVLARLPNNTTSVKLTPITGRSHQLRLHMLALGHPILGDKFYANPLAKSLSPRLCLHAESLQISHPLTKETMLFQKEADFSFLDF</sequence>
<dbReference type="GO" id="GO:0160142">
    <property type="term" value="F:23S rRNA pseudouridine(746) synthase activity"/>
    <property type="evidence" value="ECO:0007669"/>
    <property type="project" value="UniProtKB-EC"/>
</dbReference>
<protein>
    <recommendedName>
        <fullName evidence="10">Dual-specificity RNA pseudouridine synthase RluA</fullName>
        <ecNumber evidence="8">5.4.99.28</ecNumber>
        <ecNumber evidence="9">5.4.99.29</ecNumber>
    </recommendedName>
    <alternativeName>
        <fullName evidence="11">23S rRNA pseudouridine(746) synthase</fullName>
    </alternativeName>
    <alternativeName>
        <fullName evidence="14">Ribosomal large subunit pseudouridine synthase A</fullName>
    </alternativeName>
    <alternativeName>
        <fullName evidence="13">rRNA pseudouridylate synthase A</fullName>
    </alternativeName>
    <alternativeName>
        <fullName evidence="15">rRNA-uridine isomerase A</fullName>
    </alternativeName>
    <alternativeName>
        <fullName evidence="12">tRNA pseudouridine(32) synthase</fullName>
    </alternativeName>
</protein>
<dbReference type="RefSeq" id="WP_132021380.1">
    <property type="nucleotide sequence ID" value="NZ_CP016605.1"/>
</dbReference>
<evidence type="ECO:0000256" key="11">
    <source>
        <dbReference type="ARBA" id="ARBA00041266"/>
    </source>
</evidence>
<dbReference type="Pfam" id="PF00849">
    <property type="entry name" value="PseudoU_synth_2"/>
    <property type="match status" value="1"/>
</dbReference>
<evidence type="ECO:0000256" key="4">
    <source>
        <dbReference type="ARBA" id="ARBA00023235"/>
    </source>
</evidence>
<dbReference type="InterPro" id="IPR006224">
    <property type="entry name" value="PsdUridine_synth_RluA-like_CS"/>
</dbReference>
<evidence type="ECO:0000256" key="15">
    <source>
        <dbReference type="ARBA" id="ARBA00043143"/>
    </source>
</evidence>
<evidence type="ECO:0000256" key="5">
    <source>
        <dbReference type="ARBA" id="ARBA00036184"/>
    </source>
</evidence>
<dbReference type="FunFam" id="3.30.2350.10:FF:000005">
    <property type="entry name" value="Pseudouridine synthase"/>
    <property type="match status" value="1"/>
</dbReference>
<dbReference type="CDD" id="cd02869">
    <property type="entry name" value="PseudoU_synth_RluA_like"/>
    <property type="match status" value="1"/>
</dbReference>
<evidence type="ECO:0000256" key="10">
    <source>
        <dbReference type="ARBA" id="ARBA00039988"/>
    </source>
</evidence>
<reference evidence="17 18" key="1">
    <citation type="submission" date="2019-03" db="EMBL/GenBank/DDBJ databases">
        <title>Genomic Encyclopedia of Type Strains, Phase IV (KMG-IV): sequencing the most valuable type-strain genomes for metagenomic binning, comparative biology and taxonomic classification.</title>
        <authorList>
            <person name="Goeker M."/>
        </authorList>
    </citation>
    <scope>NUCLEOTIDE SEQUENCE [LARGE SCALE GENOMIC DNA]</scope>
    <source>
        <strain evidence="17 18">DSM 28231</strain>
    </source>
</reference>
<evidence type="ECO:0000256" key="1">
    <source>
        <dbReference type="ARBA" id="ARBA00010876"/>
    </source>
</evidence>
<keyword evidence="4" id="KW-0413">Isomerase</keyword>